<gene>
    <name evidence="4" type="ORF">A3A49_02660</name>
</gene>
<evidence type="ECO:0000256" key="2">
    <source>
        <dbReference type="ARBA" id="ARBA00022801"/>
    </source>
</evidence>
<dbReference type="GO" id="GO:0016788">
    <property type="term" value="F:hydrolase activity, acting on ester bonds"/>
    <property type="evidence" value="ECO:0007669"/>
    <property type="project" value="InterPro"/>
</dbReference>
<evidence type="ECO:0008006" key="6">
    <source>
        <dbReference type="Google" id="ProtNLM"/>
    </source>
</evidence>
<dbReference type="GO" id="GO:0004536">
    <property type="term" value="F:DNA nuclease activity"/>
    <property type="evidence" value="ECO:0007669"/>
    <property type="project" value="InterPro"/>
</dbReference>
<dbReference type="GO" id="GO:0005829">
    <property type="term" value="C:cytosol"/>
    <property type="evidence" value="ECO:0007669"/>
    <property type="project" value="TreeGrafter"/>
</dbReference>
<protein>
    <recommendedName>
        <fullName evidence="6">Hydrolase TatD</fullName>
    </recommendedName>
</protein>
<dbReference type="Pfam" id="PF01026">
    <property type="entry name" value="TatD_DNase"/>
    <property type="match status" value="1"/>
</dbReference>
<dbReference type="EMBL" id="MFBO01000002">
    <property type="protein sequence ID" value="OGD98874.1"/>
    <property type="molecule type" value="Genomic_DNA"/>
</dbReference>
<reference evidence="4 5" key="1">
    <citation type="journal article" date="2016" name="Nat. Commun.">
        <title>Thousands of microbial genomes shed light on interconnected biogeochemical processes in an aquifer system.</title>
        <authorList>
            <person name="Anantharaman K."/>
            <person name="Brown C.T."/>
            <person name="Hug L.A."/>
            <person name="Sharon I."/>
            <person name="Castelle C.J."/>
            <person name="Probst A.J."/>
            <person name="Thomas B.C."/>
            <person name="Singh A."/>
            <person name="Wilkins M.J."/>
            <person name="Karaoz U."/>
            <person name="Brodie E.L."/>
            <person name="Williams K.H."/>
            <person name="Hubbard S.S."/>
            <person name="Banfield J.F."/>
        </authorList>
    </citation>
    <scope>NUCLEOTIDE SEQUENCE [LARGE SCALE GENOMIC DNA]</scope>
</reference>
<evidence type="ECO:0000256" key="3">
    <source>
        <dbReference type="PIRSR" id="PIRSR005902-1"/>
    </source>
</evidence>
<feature type="binding site" evidence="3">
    <location>
        <position position="96"/>
    </location>
    <ligand>
        <name>a divalent metal cation</name>
        <dbReference type="ChEBI" id="CHEBI:60240"/>
        <label>1</label>
    </ligand>
</feature>
<evidence type="ECO:0000256" key="1">
    <source>
        <dbReference type="ARBA" id="ARBA00022723"/>
    </source>
</evidence>
<dbReference type="GO" id="GO:0046872">
    <property type="term" value="F:metal ion binding"/>
    <property type="evidence" value="ECO:0007669"/>
    <property type="project" value="UniProtKB-KW"/>
</dbReference>
<dbReference type="PIRSF" id="PIRSF005902">
    <property type="entry name" value="DNase_TatD"/>
    <property type="match status" value="1"/>
</dbReference>
<proteinExistence type="predicted"/>
<keyword evidence="2" id="KW-0378">Hydrolase</keyword>
<dbReference type="CDD" id="cd01310">
    <property type="entry name" value="TatD_DNAse"/>
    <property type="match status" value="1"/>
</dbReference>
<accession>A0A1F5H4B5</accession>
<dbReference type="SUPFAM" id="SSF51556">
    <property type="entry name" value="Metallo-dependent hydrolases"/>
    <property type="match status" value="1"/>
</dbReference>
<dbReference type="InterPro" id="IPR015991">
    <property type="entry name" value="TatD/YcfH-like"/>
</dbReference>
<comment type="caution">
    <text evidence="4">The sequence shown here is derived from an EMBL/GenBank/DDBJ whole genome shotgun (WGS) entry which is preliminary data.</text>
</comment>
<dbReference type="AlphaFoldDB" id="A0A1F5H4B5"/>
<organism evidence="4 5">
    <name type="scientific">Candidatus Curtissbacteria bacterium RIFCSPLOWO2_01_FULL_38_11b</name>
    <dbReference type="NCBI Taxonomy" id="1797725"/>
    <lineage>
        <taxon>Bacteria</taxon>
        <taxon>Candidatus Curtissiibacteriota</taxon>
    </lineage>
</organism>
<dbReference type="NCBIfam" id="TIGR00010">
    <property type="entry name" value="YchF/TatD family DNA exonuclease"/>
    <property type="match status" value="1"/>
</dbReference>
<dbReference type="PANTHER" id="PTHR46124">
    <property type="entry name" value="D-AMINOACYL-TRNA DEACYLASE"/>
    <property type="match status" value="1"/>
</dbReference>
<feature type="binding site" evidence="3">
    <location>
        <position position="141"/>
    </location>
    <ligand>
        <name>a divalent metal cation</name>
        <dbReference type="ChEBI" id="CHEBI:60240"/>
        <label>2</label>
    </ligand>
</feature>
<dbReference type="InterPro" id="IPR001130">
    <property type="entry name" value="TatD-like"/>
</dbReference>
<dbReference type="Gene3D" id="3.20.20.140">
    <property type="entry name" value="Metal-dependent hydrolases"/>
    <property type="match status" value="1"/>
</dbReference>
<dbReference type="PANTHER" id="PTHR46124:SF2">
    <property type="entry name" value="D-AMINOACYL-TRNA DEACYLASE"/>
    <property type="match status" value="1"/>
</dbReference>
<dbReference type="FunFam" id="3.20.20.140:FF:000005">
    <property type="entry name" value="TatD family hydrolase"/>
    <property type="match status" value="1"/>
</dbReference>
<sequence length="269" mass="29785">MAGLRGASVDNLDDVLVRAREAGVRKIITVGTTLEESKKAIEIAENLSDKKLQIYASVGIHPKDGKGDVEKFGLLSCFETLKQIVGSSDKVVAIGECGLDYYLGSRGQGLGTSKKERWFQRELFDGQIKLAADVDLPLITHCRNAWGEIFGLIENLKFKTENLKGVFHSWTGNWEAAKKALDLGFYISFSGIVTFKNATDIVEVSKKAPMKRILIETDSPFLAPEPYRGGKNEPKNVRIIAQFLADLRGLPFDKIAEATTENANRLFKF</sequence>
<name>A0A1F5H4B5_9BACT</name>
<evidence type="ECO:0000313" key="4">
    <source>
        <dbReference type="EMBL" id="OGD98874.1"/>
    </source>
</evidence>
<feature type="binding site" evidence="3">
    <location>
        <position position="168"/>
    </location>
    <ligand>
        <name>a divalent metal cation</name>
        <dbReference type="ChEBI" id="CHEBI:60240"/>
        <label>2</label>
    </ligand>
</feature>
<keyword evidence="1 3" id="KW-0479">Metal-binding</keyword>
<evidence type="ECO:0000313" key="5">
    <source>
        <dbReference type="Proteomes" id="UP000176740"/>
    </source>
</evidence>
<feature type="binding site" evidence="3">
    <location>
        <position position="218"/>
    </location>
    <ligand>
        <name>a divalent metal cation</name>
        <dbReference type="ChEBI" id="CHEBI:60240"/>
        <label>1</label>
    </ligand>
</feature>
<dbReference type="InterPro" id="IPR032466">
    <property type="entry name" value="Metal_Hydrolase"/>
</dbReference>
<dbReference type="STRING" id="1797725.A3A49_02660"/>
<dbReference type="Proteomes" id="UP000176740">
    <property type="component" value="Unassembled WGS sequence"/>
</dbReference>